<keyword evidence="4" id="KW-1185">Reference proteome</keyword>
<dbReference type="AlphaFoldDB" id="A0ABD3QVP7"/>
<accession>A0ABD3QVP7</accession>
<protein>
    <recommendedName>
        <fullName evidence="5">Hemerythrin-like domain-containing protein</fullName>
    </recommendedName>
</protein>
<organism evidence="3 4">
    <name type="scientific">Cyclotella atomus</name>
    <dbReference type="NCBI Taxonomy" id="382360"/>
    <lineage>
        <taxon>Eukaryota</taxon>
        <taxon>Sar</taxon>
        <taxon>Stramenopiles</taxon>
        <taxon>Ochrophyta</taxon>
        <taxon>Bacillariophyta</taxon>
        <taxon>Coscinodiscophyceae</taxon>
        <taxon>Thalassiosirophycidae</taxon>
        <taxon>Stephanodiscales</taxon>
        <taxon>Stephanodiscaceae</taxon>
        <taxon>Cyclotella</taxon>
    </lineage>
</organism>
<dbReference type="EMBL" id="JALLPJ020000044">
    <property type="protein sequence ID" value="KAL3804292.1"/>
    <property type="molecule type" value="Genomic_DNA"/>
</dbReference>
<evidence type="ECO:0000313" key="3">
    <source>
        <dbReference type="EMBL" id="KAL3804292.1"/>
    </source>
</evidence>
<dbReference type="Gene3D" id="1.20.120.520">
    <property type="entry name" value="nmb1532 protein domain like"/>
    <property type="match status" value="1"/>
</dbReference>
<keyword evidence="2" id="KW-0732">Signal</keyword>
<evidence type="ECO:0000256" key="1">
    <source>
        <dbReference type="SAM" id="MobiDB-lite"/>
    </source>
</evidence>
<feature type="chain" id="PRO_5044801705" description="Hemerythrin-like domain-containing protein" evidence="2">
    <location>
        <begin position="20"/>
        <end position="320"/>
    </location>
</feature>
<feature type="region of interest" description="Disordered" evidence="1">
    <location>
        <begin position="29"/>
        <end position="52"/>
    </location>
</feature>
<sequence>MNLKYLSASLLTLACTASAGSTERKLAKAVKSSKSTLSPTSSSPTPAPTESPVVTPFPVNPFSAMGLTHNAIRGWIFQMEEDCLQAVENWTDRAKLDQAIATTETLLKMINTHMAQEDGKFFDAFDNTFACVAYKEKYREEHDHDEAEQVVLTNFTNRLKDPNLTLSQAHEVCAETFTFASEHEAHLKHEEKVLSPLTKNFPAGSGPAIVHHVIGVNFDETHDFFFETALDQLVKREPLSVVGSYVAAVKRILTPEQYALVLPGIIKACGSMWPMVHERLIGEGGDYTAADEAKLPAGIFDPINCASTMSPTKSPVKAPV</sequence>
<comment type="caution">
    <text evidence="3">The sequence shown here is derived from an EMBL/GenBank/DDBJ whole genome shotgun (WGS) entry which is preliminary data.</text>
</comment>
<reference evidence="3 4" key="1">
    <citation type="submission" date="2024-10" db="EMBL/GenBank/DDBJ databases">
        <title>Updated reference genomes for cyclostephanoid diatoms.</title>
        <authorList>
            <person name="Roberts W.R."/>
            <person name="Alverson A.J."/>
        </authorList>
    </citation>
    <scope>NUCLEOTIDE SEQUENCE [LARGE SCALE GENOMIC DNA]</scope>
    <source>
        <strain evidence="3 4">AJA010-31</strain>
    </source>
</reference>
<proteinExistence type="predicted"/>
<dbReference type="Proteomes" id="UP001530400">
    <property type="component" value="Unassembled WGS sequence"/>
</dbReference>
<evidence type="ECO:0008006" key="5">
    <source>
        <dbReference type="Google" id="ProtNLM"/>
    </source>
</evidence>
<name>A0ABD3QVP7_9STRA</name>
<feature type="compositionally biased region" description="Low complexity" evidence="1">
    <location>
        <begin position="32"/>
        <end position="52"/>
    </location>
</feature>
<feature type="signal peptide" evidence="2">
    <location>
        <begin position="1"/>
        <end position="19"/>
    </location>
</feature>
<evidence type="ECO:0000256" key="2">
    <source>
        <dbReference type="SAM" id="SignalP"/>
    </source>
</evidence>
<gene>
    <name evidence="3" type="ORF">ACHAWO_012050</name>
</gene>
<evidence type="ECO:0000313" key="4">
    <source>
        <dbReference type="Proteomes" id="UP001530400"/>
    </source>
</evidence>
<dbReference type="PROSITE" id="PS51257">
    <property type="entry name" value="PROKAR_LIPOPROTEIN"/>
    <property type="match status" value="1"/>
</dbReference>